<comment type="caution">
    <text evidence="1">The sequence shown here is derived from an EMBL/GenBank/DDBJ whole genome shotgun (WGS) entry which is preliminary data.</text>
</comment>
<evidence type="ECO:0000313" key="2">
    <source>
        <dbReference type="Proteomes" id="UP000297280"/>
    </source>
</evidence>
<sequence>MNLMVLTDKILAKLWRSRGQPGEKVPLFDRMVEGELRTEIFGEVEECVDGLAAGAFVAGAGAVNLVPHRAEIVMLRRNCGL</sequence>
<keyword evidence="2" id="KW-1185">Reference proteome</keyword>
<dbReference type="Proteomes" id="UP000297280">
    <property type="component" value="Unassembled WGS sequence"/>
</dbReference>
<proteinExistence type="predicted"/>
<name>A0A4Z1KKX1_9HELO</name>
<reference evidence="1 2" key="1">
    <citation type="submission" date="2017-12" db="EMBL/GenBank/DDBJ databases">
        <title>Comparative genomics of Botrytis spp.</title>
        <authorList>
            <person name="Valero-Jimenez C.A."/>
            <person name="Tapia P."/>
            <person name="Veloso J."/>
            <person name="Silva-Moreno E."/>
            <person name="Staats M."/>
            <person name="Valdes J.H."/>
            <person name="Van Kan J.A.L."/>
        </authorList>
    </citation>
    <scope>NUCLEOTIDE SEQUENCE [LARGE SCALE GENOMIC DNA]</scope>
    <source>
        <strain evidence="1 2">MUCL3349</strain>
    </source>
</reference>
<evidence type="ECO:0000313" key="1">
    <source>
        <dbReference type="EMBL" id="TGO86140.1"/>
    </source>
</evidence>
<dbReference type="AlphaFoldDB" id="A0A4Z1KKX1"/>
<protein>
    <submittedName>
        <fullName evidence="1">Uncharacterized protein</fullName>
    </submittedName>
</protein>
<accession>A0A4Z1KKX1</accession>
<organism evidence="1 2">
    <name type="scientific">Botrytis porri</name>
    <dbReference type="NCBI Taxonomy" id="87229"/>
    <lineage>
        <taxon>Eukaryota</taxon>
        <taxon>Fungi</taxon>
        <taxon>Dikarya</taxon>
        <taxon>Ascomycota</taxon>
        <taxon>Pezizomycotina</taxon>
        <taxon>Leotiomycetes</taxon>
        <taxon>Helotiales</taxon>
        <taxon>Sclerotiniaceae</taxon>
        <taxon>Botrytis</taxon>
    </lineage>
</organism>
<gene>
    <name evidence="1" type="ORF">BPOR_0331g00050</name>
</gene>
<dbReference type="EMBL" id="PQXO01000330">
    <property type="protein sequence ID" value="TGO86140.1"/>
    <property type="molecule type" value="Genomic_DNA"/>
</dbReference>